<dbReference type="GO" id="GO:0046373">
    <property type="term" value="P:L-arabinose metabolic process"/>
    <property type="evidence" value="ECO:0007669"/>
    <property type="project" value="InterPro"/>
</dbReference>
<accession>A0AA36MKZ2</accession>
<reference evidence="2" key="1">
    <citation type="submission" date="2023-08" db="EMBL/GenBank/DDBJ databases">
        <authorList>
            <person name="Chen Y."/>
            <person name="Shah S."/>
            <person name="Dougan E. K."/>
            <person name="Thang M."/>
            <person name="Chan C."/>
        </authorList>
    </citation>
    <scope>NUCLEOTIDE SEQUENCE</scope>
</reference>
<dbReference type="EMBL" id="CAUJNA010000342">
    <property type="protein sequence ID" value="CAJ1375811.1"/>
    <property type="molecule type" value="Genomic_DNA"/>
</dbReference>
<dbReference type="AlphaFoldDB" id="A0AA36MKZ2"/>
<evidence type="ECO:0000313" key="3">
    <source>
        <dbReference type="Proteomes" id="UP001178507"/>
    </source>
</evidence>
<organism evidence="2 3">
    <name type="scientific">Effrenium voratum</name>
    <dbReference type="NCBI Taxonomy" id="2562239"/>
    <lineage>
        <taxon>Eukaryota</taxon>
        <taxon>Sar</taxon>
        <taxon>Alveolata</taxon>
        <taxon>Dinophyceae</taxon>
        <taxon>Suessiales</taxon>
        <taxon>Symbiodiniaceae</taxon>
        <taxon>Effrenium</taxon>
    </lineage>
</organism>
<dbReference type="Proteomes" id="UP001178507">
    <property type="component" value="Unassembled WGS sequence"/>
</dbReference>
<proteinExistence type="predicted"/>
<protein>
    <recommendedName>
        <fullName evidence="1">Alpha-L-arabinofuranosidase B arabinose-binding domain-containing protein</fullName>
    </recommendedName>
</protein>
<feature type="domain" description="Alpha-L-arabinofuranosidase B arabinose-binding" evidence="1">
    <location>
        <begin position="60"/>
        <end position="166"/>
    </location>
</feature>
<dbReference type="GO" id="GO:0046556">
    <property type="term" value="F:alpha-L-arabinofuranosidase activity"/>
    <property type="evidence" value="ECO:0007669"/>
    <property type="project" value="InterPro"/>
</dbReference>
<gene>
    <name evidence="2" type="ORF">EVOR1521_LOCUS5007</name>
</gene>
<evidence type="ECO:0000259" key="1">
    <source>
        <dbReference type="Pfam" id="PF05270"/>
    </source>
</evidence>
<dbReference type="Gene3D" id="2.80.10.50">
    <property type="match status" value="1"/>
</dbReference>
<dbReference type="CDD" id="cd23399">
    <property type="entry name" value="beta-trefoil_ABD_ABFB"/>
    <property type="match status" value="1"/>
</dbReference>
<name>A0AA36MKZ2_9DINO</name>
<keyword evidence="3" id="KW-1185">Reference proteome</keyword>
<dbReference type="InterPro" id="IPR036195">
    <property type="entry name" value="AbfB_ABD_sf"/>
</dbReference>
<comment type="caution">
    <text evidence="2">The sequence shown here is derived from an EMBL/GenBank/DDBJ whole genome shotgun (WGS) entry which is preliminary data.</text>
</comment>
<sequence length="170" mass="18524">MEHVVWEDGWPRAGLGVPTASPQPCAAAAAARRAPQLGMRCRWRVAQGWDVFLGYDGKLTKSPDEAFRVVAGLRPGGTVSLEALSRPGHFLRHRCGRLELGVSDDSALFAADASWMALPGLASSPCTTVSLRSVNFPDSYARHKNGELWSNTFEMSDVFLQDATWIPEPV</sequence>
<dbReference type="InterPro" id="IPR007934">
    <property type="entry name" value="AbfB_ABD"/>
</dbReference>
<dbReference type="Pfam" id="PF05270">
    <property type="entry name" value="AbfB"/>
    <property type="match status" value="1"/>
</dbReference>
<dbReference type="SUPFAM" id="SSF110221">
    <property type="entry name" value="AbfB domain"/>
    <property type="match status" value="1"/>
</dbReference>
<evidence type="ECO:0000313" key="2">
    <source>
        <dbReference type="EMBL" id="CAJ1375811.1"/>
    </source>
</evidence>